<proteinExistence type="predicted"/>
<dbReference type="Proteomes" id="UP000095492">
    <property type="component" value="Unassembled WGS sequence"/>
</dbReference>
<protein>
    <submittedName>
        <fullName evidence="1">DUF based on E. rectale Gene description</fullName>
    </submittedName>
</protein>
<evidence type="ECO:0000313" key="1">
    <source>
        <dbReference type="EMBL" id="CUM93388.1"/>
    </source>
</evidence>
<name>A0A173SW65_EUBRA</name>
<evidence type="ECO:0000313" key="2">
    <source>
        <dbReference type="Proteomes" id="UP000095492"/>
    </source>
</evidence>
<reference evidence="1 2" key="1">
    <citation type="submission" date="2015-09" db="EMBL/GenBank/DDBJ databases">
        <authorList>
            <consortium name="Pathogen Informatics"/>
        </authorList>
    </citation>
    <scope>NUCLEOTIDE SEQUENCE [LARGE SCALE GENOMIC DNA]</scope>
    <source>
        <strain evidence="1 2">2789STDY5608891</strain>
    </source>
</reference>
<dbReference type="GeneID" id="97392449"/>
<dbReference type="InterPro" id="IPR024541">
    <property type="entry name" value="DUF3881"/>
</dbReference>
<dbReference type="EMBL" id="CYYA01000006">
    <property type="protein sequence ID" value="CUM93388.1"/>
    <property type="molecule type" value="Genomic_DNA"/>
</dbReference>
<dbReference type="AlphaFoldDB" id="A0A173SW65"/>
<sequence length="296" mass="33695">MIHTFLRSIGFGDLTKNADLYLILESILNRPDEQNIVKDEYGNEFACFSKSFGTDIGITVCGNFINDKEFRMEYYYPYLHGSQITTCETIEIERHAAREAFAGICDELKLGVTLIFYIENIADILHARKNAVHNTTIRPDNAVLAGLSTGGKILLPIMKTSKQLANKEKSSEKRLSLMKQARDGNKSAMENLTMNDMDLYSSLSRRIMKEDVLSIVESSFIPYGIESDQYVVIGEILNFYESENSLTNEKLWILNLNCNNLVFDICINQNDLLGEPQVGRRFKGRIWLQGHVNFGY</sequence>
<dbReference type="STRING" id="39490.ERS852448_01130"/>
<dbReference type="RefSeq" id="WP_055289881.1">
    <property type="nucleotide sequence ID" value="NZ_CAXUGT010000019.1"/>
</dbReference>
<accession>A0A173SW65</accession>
<gene>
    <name evidence="1" type="ORF">ERS852448_01130</name>
</gene>
<organism evidence="1 2">
    <name type="scientific">Eubacterium ramulus</name>
    <dbReference type="NCBI Taxonomy" id="39490"/>
    <lineage>
        <taxon>Bacteria</taxon>
        <taxon>Bacillati</taxon>
        <taxon>Bacillota</taxon>
        <taxon>Clostridia</taxon>
        <taxon>Eubacteriales</taxon>
        <taxon>Eubacteriaceae</taxon>
        <taxon>Eubacterium</taxon>
    </lineage>
</organism>
<dbReference type="Pfam" id="PF12997">
    <property type="entry name" value="DUF3881"/>
    <property type="match status" value="1"/>
</dbReference>